<dbReference type="EMBL" id="CASHTH010000616">
    <property type="protein sequence ID" value="CAI8005509.1"/>
    <property type="molecule type" value="Genomic_DNA"/>
</dbReference>
<protein>
    <submittedName>
        <fullName evidence="3">Uncharacterized protein</fullName>
    </submittedName>
</protein>
<comment type="caution">
    <text evidence="3">The sequence shown here is derived from an EMBL/GenBank/DDBJ whole genome shotgun (WGS) entry which is preliminary data.</text>
</comment>
<sequence>MNVEARFSDPTSSRDVVPQTTTANSDGDEVKSKSSSQLRPVPATDDSSVVTTLQGVMRGFHQRFSAIKESTIQCLEQCCMTVMTVVFLLTSALGECKGTLEKKLEDLSKSQDHLELFTQLNFYWNYLSFGLLHGLIDELFAKRNEFTEVQKEMEKYKQDMQKFKKNTKLVLFCQVDYSMLAINQPCDLPPGFSKMVTEHKWPQTVTLQDVEEFRKRFLLTLRLPECAMMVNRIQEGCFKITWFAVLPPSLVQQQENIIQVFVDYKVILVEINGECVYQQLPQLPPPTVLVTRQLIQSNVANFKRRFRELKKATQENLEKQKVSVEGVAITLKSLSANDDDDDDKLMVFSECHVSILKQAHNHSALIGQLDFNMDYLSYYLLDYLVSEFNMEEVNVLMEAYKSDLQQFRMKTPLTMFCQTQISKRTKLSPGLEEVVAEFNWKQNVSLEVIMDFQEDYASCYNIHKFAMVLANVSPKTVTWFIPESIVKKLRDKPLPTSIVEKYFIANLEIAGFCIHQSLEMVSTPTSN</sequence>
<evidence type="ECO:0000256" key="1">
    <source>
        <dbReference type="SAM" id="Coils"/>
    </source>
</evidence>
<reference evidence="3" key="1">
    <citation type="submission" date="2023-03" db="EMBL/GenBank/DDBJ databases">
        <authorList>
            <person name="Steffen K."/>
            <person name="Cardenas P."/>
        </authorList>
    </citation>
    <scope>NUCLEOTIDE SEQUENCE</scope>
</reference>
<accession>A0AA35R6N6</accession>
<feature type="coiled-coil region" evidence="1">
    <location>
        <begin position="139"/>
        <end position="166"/>
    </location>
</feature>
<evidence type="ECO:0000256" key="2">
    <source>
        <dbReference type="SAM" id="MobiDB-lite"/>
    </source>
</evidence>
<name>A0AA35R6N6_GEOBA</name>
<feature type="region of interest" description="Disordered" evidence="2">
    <location>
        <begin position="1"/>
        <end position="45"/>
    </location>
</feature>
<dbReference type="Proteomes" id="UP001174909">
    <property type="component" value="Unassembled WGS sequence"/>
</dbReference>
<proteinExistence type="predicted"/>
<feature type="compositionally biased region" description="Polar residues" evidence="2">
    <location>
        <begin position="9"/>
        <end position="25"/>
    </location>
</feature>
<organism evidence="3 4">
    <name type="scientific">Geodia barretti</name>
    <name type="common">Barrett's horny sponge</name>
    <dbReference type="NCBI Taxonomy" id="519541"/>
    <lineage>
        <taxon>Eukaryota</taxon>
        <taxon>Metazoa</taxon>
        <taxon>Porifera</taxon>
        <taxon>Demospongiae</taxon>
        <taxon>Heteroscleromorpha</taxon>
        <taxon>Tetractinellida</taxon>
        <taxon>Astrophorina</taxon>
        <taxon>Geodiidae</taxon>
        <taxon>Geodia</taxon>
    </lineage>
</organism>
<gene>
    <name evidence="3" type="ORF">GBAR_LOCUS4289</name>
</gene>
<evidence type="ECO:0000313" key="3">
    <source>
        <dbReference type="EMBL" id="CAI8005509.1"/>
    </source>
</evidence>
<dbReference type="AlphaFoldDB" id="A0AA35R6N6"/>
<keyword evidence="4" id="KW-1185">Reference proteome</keyword>
<evidence type="ECO:0000313" key="4">
    <source>
        <dbReference type="Proteomes" id="UP001174909"/>
    </source>
</evidence>
<keyword evidence="1" id="KW-0175">Coiled coil</keyword>